<dbReference type="PANTHER" id="PTHR13060:SF0">
    <property type="entry name" value="PROTEIN ECDYSONELESS HOMOLOG"/>
    <property type="match status" value="1"/>
</dbReference>
<keyword evidence="2" id="KW-1185">Reference proteome</keyword>
<comment type="caution">
    <text evidence="1">The sequence shown here is derived from an EMBL/GenBank/DDBJ whole genome shotgun (WGS) entry which is preliminary data.</text>
</comment>
<gene>
    <name evidence="1" type="ORF">XENOCAPTIV_008731</name>
</gene>
<dbReference type="InterPro" id="IPR010770">
    <property type="entry name" value="Ecd"/>
</dbReference>
<proteinExistence type="predicted"/>
<reference evidence="1 2" key="1">
    <citation type="submission" date="2021-06" db="EMBL/GenBank/DDBJ databases">
        <authorList>
            <person name="Palmer J.M."/>
        </authorList>
    </citation>
    <scope>NUCLEOTIDE SEQUENCE [LARGE SCALE GENOMIC DNA]</scope>
    <source>
        <strain evidence="1 2">XC_2019</strain>
        <tissue evidence="1">Muscle</tissue>
    </source>
</reference>
<dbReference type="Proteomes" id="UP001434883">
    <property type="component" value="Unassembled WGS sequence"/>
</dbReference>
<dbReference type="EMBL" id="JAHRIN010027239">
    <property type="protein sequence ID" value="MEQ2201179.1"/>
    <property type="molecule type" value="Genomic_DNA"/>
</dbReference>
<protein>
    <submittedName>
        <fullName evidence="1">Uncharacterized protein</fullName>
    </submittedName>
</protein>
<organism evidence="1 2">
    <name type="scientific">Xenoophorus captivus</name>
    <dbReference type="NCBI Taxonomy" id="1517983"/>
    <lineage>
        <taxon>Eukaryota</taxon>
        <taxon>Metazoa</taxon>
        <taxon>Chordata</taxon>
        <taxon>Craniata</taxon>
        <taxon>Vertebrata</taxon>
        <taxon>Euteleostomi</taxon>
        <taxon>Actinopterygii</taxon>
        <taxon>Neopterygii</taxon>
        <taxon>Teleostei</taxon>
        <taxon>Neoteleostei</taxon>
        <taxon>Acanthomorphata</taxon>
        <taxon>Ovalentaria</taxon>
        <taxon>Atherinomorphae</taxon>
        <taxon>Cyprinodontiformes</taxon>
        <taxon>Goodeidae</taxon>
        <taxon>Xenoophorus</taxon>
    </lineage>
</organism>
<evidence type="ECO:0000313" key="2">
    <source>
        <dbReference type="Proteomes" id="UP001434883"/>
    </source>
</evidence>
<dbReference type="PANTHER" id="PTHR13060">
    <property type="entry name" value="SGT1 PROTEIN HSGT1 SUPPRESSOR OF GCR2"/>
    <property type="match status" value="1"/>
</dbReference>
<evidence type="ECO:0000313" key="1">
    <source>
        <dbReference type="EMBL" id="MEQ2201179.1"/>
    </source>
</evidence>
<sequence length="205" mass="23654">MDALQRRGIREDLVQYQLFLVQTDGTSPQQTEERLKHLAEEILANVAQLLVQYIWQEQPFNLKYHPEKGIASVLAQRPDLVAPAVSAFYLRDPVDLQACHDFKIFPPDTRVLTLVTFTRCLYAQLQQQQFTPDRRCGFNLPPPSHPLYKAHDLGMKLVSHHLGFSFVFVLFSRASEEVLQLLHSSPFNLEELKKLETQLPQEDSE</sequence>
<dbReference type="Pfam" id="PF07093">
    <property type="entry name" value="SGT1"/>
    <property type="match status" value="1"/>
</dbReference>
<accession>A0ABV0QZI4</accession>
<name>A0ABV0QZI4_9TELE</name>